<dbReference type="KEGG" id="lgn:ABM34_07185"/>
<dbReference type="OrthoDB" id="2318209at2"/>
<dbReference type="EMBL" id="CP012034">
    <property type="protein sequence ID" value="AKP67344.1"/>
    <property type="molecule type" value="Genomic_DNA"/>
</dbReference>
<dbReference type="PATRIC" id="fig|1007676.4.peg.1442"/>
<dbReference type="SUPFAM" id="SSF49373">
    <property type="entry name" value="Invasin/intimin cell-adhesion fragments"/>
    <property type="match status" value="1"/>
</dbReference>
<sequence length="667" mass="75813">MINITFKVTVGLLATFGCYILFQNKLIANNVFAGQTEEINQNNNEVSEQTNGESEIDVVNFNRPISPNPVHVPGWYFVPGFITQPMKEYNVHLKNDFQITAKVGLNNTASSGFGGNYFSWFVSSDGVNWDKVSQNKHSRDTIDTSVLTDSSDTEGVRYYQAYSEVQPQVFNKPIYSEIATVHFIKGDVNATEIKVNTSKDYLVSNPNFDQYISASAITQPKGATGRVIWSSSDTNLATVDPYTGKITANPNRKTGTVKINAEIINPRYMRNSNVFGYKELQVKKMLEIDGETNFQNTVLFRLNPDFDLSKSKIEWFQKLDNQVHKFTNISDQIISKEIKLQDNNSEIYAVITPLDIDDKPLPNNATESNHVKIQVKDMPPGANRNVHIRQSLSNISIYGNSENIGVHQLLKHKITFNDDSETYGYNDDNVDGNLRIPISINETNIKIESIPSGYVPDYRIENDGLHQDIIFENFPIKRHFGFDLIVSTRVDKIIDSSFDYNPVYKYRTLFNTDETVIGKPVHAEFSTNTIEINPKDINFGEHSKLEKDDVNREQDLDNEKFVDIRDKRIKYSPISLFVSSSGFQRKGAPVRNVPITLANYDENGIEISPKGNYFEVASSMNNSPLKSVFWNRKQGLKLKFNKLNFPDGDYHTTLYWTLEDSINSQTK</sequence>
<dbReference type="RefSeq" id="WP_048704597.1">
    <property type="nucleotide sequence ID" value="NZ_CP012034.1"/>
</dbReference>
<keyword evidence="2" id="KW-1185">Reference proteome</keyword>
<dbReference type="Proteomes" id="UP000036106">
    <property type="component" value="Chromosome"/>
</dbReference>
<reference evidence="2" key="1">
    <citation type="submission" date="2015-07" db="EMBL/GenBank/DDBJ databases">
        <title>Lactobacillus ginsenosidimutans/EMML 3141/ whole genome sequencing.</title>
        <authorList>
            <person name="Kim M.K."/>
            <person name="Im W.-T."/>
            <person name="Srinivasan S."/>
            <person name="Lee J.-J."/>
        </authorList>
    </citation>
    <scope>NUCLEOTIDE SEQUENCE [LARGE SCALE GENOMIC DNA]</scope>
    <source>
        <strain evidence="2">EMML 3041</strain>
    </source>
</reference>
<evidence type="ECO:0008006" key="3">
    <source>
        <dbReference type="Google" id="ProtNLM"/>
    </source>
</evidence>
<evidence type="ECO:0000313" key="1">
    <source>
        <dbReference type="EMBL" id="AKP67344.1"/>
    </source>
</evidence>
<dbReference type="InterPro" id="IPR008964">
    <property type="entry name" value="Invasin/intimin_cell_adhesion"/>
</dbReference>
<accession>A0A0H4QFZ7</accession>
<proteinExistence type="predicted"/>
<organism evidence="1 2">
    <name type="scientific">Companilactobacillus ginsenosidimutans</name>
    <dbReference type="NCBI Taxonomy" id="1007676"/>
    <lineage>
        <taxon>Bacteria</taxon>
        <taxon>Bacillati</taxon>
        <taxon>Bacillota</taxon>
        <taxon>Bacilli</taxon>
        <taxon>Lactobacillales</taxon>
        <taxon>Lactobacillaceae</taxon>
        <taxon>Companilactobacillus</taxon>
    </lineage>
</organism>
<dbReference type="Gene3D" id="2.60.40.1080">
    <property type="match status" value="1"/>
</dbReference>
<dbReference type="AlphaFoldDB" id="A0A0H4QFZ7"/>
<name>A0A0H4QFZ7_9LACO</name>
<evidence type="ECO:0000313" key="2">
    <source>
        <dbReference type="Proteomes" id="UP000036106"/>
    </source>
</evidence>
<dbReference type="PROSITE" id="PS51257">
    <property type="entry name" value="PROKAR_LIPOPROTEIN"/>
    <property type="match status" value="1"/>
</dbReference>
<gene>
    <name evidence="1" type="ORF">ABM34_07185</name>
</gene>
<protein>
    <recommendedName>
        <fullName evidence="3">BIG2 domain-containing protein</fullName>
    </recommendedName>
</protein>